<dbReference type="HOGENOM" id="CLU_358518_0_0_0"/>
<keyword evidence="4 10" id="KW-0812">Transmembrane</keyword>
<accession>Q1II17</accession>
<dbReference type="GO" id="GO:0044718">
    <property type="term" value="P:siderophore transmembrane transport"/>
    <property type="evidence" value="ECO:0007669"/>
    <property type="project" value="TreeGrafter"/>
</dbReference>
<evidence type="ECO:0000313" key="15">
    <source>
        <dbReference type="EMBL" id="ABF43483.1"/>
    </source>
</evidence>
<keyword evidence="9 10" id="KW-0998">Cell outer membrane</keyword>
<evidence type="ECO:0000256" key="7">
    <source>
        <dbReference type="ARBA" id="ARBA00023136"/>
    </source>
</evidence>
<gene>
    <name evidence="15" type="ordered locus">Acid345_4483</name>
</gene>
<dbReference type="Pfam" id="PF00593">
    <property type="entry name" value="TonB_dep_Rec_b-barrel"/>
    <property type="match status" value="1"/>
</dbReference>
<evidence type="ECO:0000256" key="8">
    <source>
        <dbReference type="ARBA" id="ARBA00023170"/>
    </source>
</evidence>
<comment type="similarity">
    <text evidence="10 11">Belongs to the TonB-dependent receptor family.</text>
</comment>
<evidence type="ECO:0000256" key="9">
    <source>
        <dbReference type="ARBA" id="ARBA00023237"/>
    </source>
</evidence>
<dbReference type="GO" id="GO:0009279">
    <property type="term" value="C:cell outer membrane"/>
    <property type="evidence" value="ECO:0007669"/>
    <property type="project" value="UniProtKB-SubCell"/>
</dbReference>
<feature type="domain" description="TonB-dependent receptor plug" evidence="14">
    <location>
        <begin position="116"/>
        <end position="219"/>
    </location>
</feature>
<dbReference type="InterPro" id="IPR012910">
    <property type="entry name" value="Plug_dom"/>
</dbReference>
<feature type="domain" description="TonB-dependent receptor-like beta-barrel" evidence="13">
    <location>
        <begin position="267"/>
        <end position="708"/>
    </location>
</feature>
<dbReference type="SUPFAM" id="SSF49464">
    <property type="entry name" value="Carboxypeptidase regulatory domain-like"/>
    <property type="match status" value="1"/>
</dbReference>
<dbReference type="Pfam" id="PF13620">
    <property type="entry name" value="CarboxypepD_reg"/>
    <property type="match status" value="1"/>
</dbReference>
<evidence type="ECO:0000256" key="5">
    <source>
        <dbReference type="ARBA" id="ARBA00022729"/>
    </source>
</evidence>
<feature type="signal peptide" evidence="12">
    <location>
        <begin position="1"/>
        <end position="18"/>
    </location>
</feature>
<dbReference type="InterPro" id="IPR037066">
    <property type="entry name" value="Plug_dom_sf"/>
</dbReference>
<dbReference type="STRING" id="204669.Acid345_4483"/>
<dbReference type="EnsemblBacteria" id="ABF43483">
    <property type="protein sequence ID" value="ABF43483"/>
    <property type="gene ID" value="Acid345_4483"/>
</dbReference>
<keyword evidence="2 10" id="KW-0813">Transport</keyword>
<dbReference type="CDD" id="cd01347">
    <property type="entry name" value="ligand_gated_channel"/>
    <property type="match status" value="1"/>
</dbReference>
<evidence type="ECO:0000256" key="12">
    <source>
        <dbReference type="SAM" id="SignalP"/>
    </source>
</evidence>
<dbReference type="Gene3D" id="2.170.130.10">
    <property type="entry name" value="TonB-dependent receptor, plug domain"/>
    <property type="match status" value="1"/>
</dbReference>
<dbReference type="SUPFAM" id="SSF56935">
    <property type="entry name" value="Porins"/>
    <property type="match status" value="1"/>
</dbReference>
<dbReference type="PROSITE" id="PS52016">
    <property type="entry name" value="TONB_DEPENDENT_REC_3"/>
    <property type="match status" value="1"/>
</dbReference>
<dbReference type="InterPro" id="IPR036942">
    <property type="entry name" value="Beta-barrel_TonB_sf"/>
</dbReference>
<dbReference type="InterPro" id="IPR039426">
    <property type="entry name" value="TonB-dep_rcpt-like"/>
</dbReference>
<proteinExistence type="inferred from homology"/>
<keyword evidence="8 15" id="KW-0675">Receptor</keyword>
<evidence type="ECO:0000256" key="2">
    <source>
        <dbReference type="ARBA" id="ARBA00022448"/>
    </source>
</evidence>
<dbReference type="InterPro" id="IPR008969">
    <property type="entry name" value="CarboxyPept-like_regulatory"/>
</dbReference>
<keyword evidence="3 10" id="KW-1134">Transmembrane beta strand</keyword>
<evidence type="ECO:0000313" key="16">
    <source>
        <dbReference type="Proteomes" id="UP000002432"/>
    </source>
</evidence>
<dbReference type="KEGG" id="aba:Acid345_4483"/>
<evidence type="ECO:0000256" key="10">
    <source>
        <dbReference type="PROSITE-ProRule" id="PRU01360"/>
    </source>
</evidence>
<keyword evidence="16" id="KW-1185">Reference proteome</keyword>
<dbReference type="Pfam" id="PF07715">
    <property type="entry name" value="Plug"/>
    <property type="match status" value="1"/>
</dbReference>
<dbReference type="InterPro" id="IPR000531">
    <property type="entry name" value="Beta-barrel_TonB"/>
</dbReference>
<evidence type="ECO:0000256" key="1">
    <source>
        <dbReference type="ARBA" id="ARBA00004571"/>
    </source>
</evidence>
<dbReference type="PANTHER" id="PTHR30069:SF29">
    <property type="entry name" value="HEMOGLOBIN AND HEMOGLOBIN-HAPTOGLOBIN-BINDING PROTEIN 1-RELATED"/>
    <property type="match status" value="1"/>
</dbReference>
<keyword evidence="6 11" id="KW-0798">TonB box</keyword>
<dbReference type="EMBL" id="CP000360">
    <property type="protein sequence ID" value="ABF43483.1"/>
    <property type="molecule type" value="Genomic_DNA"/>
</dbReference>
<dbReference type="eggNOG" id="COG4206">
    <property type="taxonomic scope" value="Bacteria"/>
</dbReference>
<protein>
    <submittedName>
        <fullName evidence="15">TonB-dependent receptor</fullName>
    </submittedName>
</protein>
<dbReference type="Proteomes" id="UP000002432">
    <property type="component" value="Chromosome"/>
</dbReference>
<comment type="subcellular location">
    <subcellularLocation>
        <location evidence="1 10">Cell outer membrane</location>
        <topology evidence="1 10">Multi-pass membrane protein</topology>
    </subcellularLocation>
</comment>
<name>Q1II17_KORVE</name>
<feature type="chain" id="PRO_5004191477" evidence="12">
    <location>
        <begin position="19"/>
        <end position="737"/>
    </location>
</feature>
<dbReference type="RefSeq" id="WP_011525280.1">
    <property type="nucleotide sequence ID" value="NC_008009.1"/>
</dbReference>
<evidence type="ECO:0000259" key="14">
    <source>
        <dbReference type="Pfam" id="PF07715"/>
    </source>
</evidence>
<evidence type="ECO:0000259" key="13">
    <source>
        <dbReference type="Pfam" id="PF00593"/>
    </source>
</evidence>
<sequence length="737" mass="80780">MRRLLLSCCLLFPAALFAGELTIHVVDPDQRPVVNANVALYSSNHSEVRTTGADGAAHFSNVSDGSYNVQVLAPGFAKAEQPVQLPERSDSTVALSVENAAESVVVTATSSPVSEAESGSAVSTLDAQQLTLKQATAASDALRFMPGVLVTATGQRGSLTTVNVRGGESRYNHVIVDGVPVNEPGGQFDFGVVPTAQMDRIEVVRGSDSAVYGSDAMSSVVQMFSATGTTRTPEFRFGADGGNFGTAHGFLSIAGAWRRFDYNLFGDQFNTNGQGLNNAYSNGLEGLNLGYRVNQRAQLRFRLRHANSWSGTSNEWWFNGDAALPADSDQYARQTNFLADLDLTIAGPGAWQHRFSGFEYNHDRRNVDSFVDPGRPADFDQPFDSAALYNRAGFDWQSDYSPRSWTRTSIGYHFEKENGNITSNYSFFGFPEYSVTIGQRNNQAVFGQQMLLWKRFSLLAGLRWEHNESFGDKAIPRAALSFVVLRGGEIFSGTRLRGSYSTGVVEPSFEETFGISGTFPTLPNPDLKPEQARSFEAGLEQGFLANKVSLYAAYYNSIYRDQIQFYFDPITFNSQYRNINRALAHGAEVDIQARLNKSLSVSANYTYTSSQILSALPCDPAAGCDPRLFGEGSPLLHRPRHFGNLMLSYSRSRWGAQLAGVAVGRRADDDFGLAPAPISYAAGYARFDASGYYTVSTHVTAYVNMENLLNHYYNEVVGYPSLGFNFRAGLRFRFGGE</sequence>
<evidence type="ECO:0000256" key="6">
    <source>
        <dbReference type="ARBA" id="ARBA00023077"/>
    </source>
</evidence>
<dbReference type="Gene3D" id="2.60.40.1120">
    <property type="entry name" value="Carboxypeptidase-like, regulatory domain"/>
    <property type="match status" value="1"/>
</dbReference>
<evidence type="ECO:0000256" key="3">
    <source>
        <dbReference type="ARBA" id="ARBA00022452"/>
    </source>
</evidence>
<dbReference type="AlphaFoldDB" id="Q1II17"/>
<evidence type="ECO:0000256" key="11">
    <source>
        <dbReference type="RuleBase" id="RU003357"/>
    </source>
</evidence>
<dbReference type="PANTHER" id="PTHR30069">
    <property type="entry name" value="TONB-DEPENDENT OUTER MEMBRANE RECEPTOR"/>
    <property type="match status" value="1"/>
</dbReference>
<organism evidence="15 16">
    <name type="scientific">Koribacter versatilis (strain Ellin345)</name>
    <dbReference type="NCBI Taxonomy" id="204669"/>
    <lineage>
        <taxon>Bacteria</taxon>
        <taxon>Pseudomonadati</taxon>
        <taxon>Acidobacteriota</taxon>
        <taxon>Terriglobia</taxon>
        <taxon>Terriglobales</taxon>
        <taxon>Candidatus Korobacteraceae</taxon>
        <taxon>Candidatus Korobacter</taxon>
    </lineage>
</organism>
<dbReference type="Gene3D" id="2.40.170.20">
    <property type="entry name" value="TonB-dependent receptor, beta-barrel domain"/>
    <property type="match status" value="1"/>
</dbReference>
<keyword evidence="7 10" id="KW-0472">Membrane</keyword>
<dbReference type="OrthoDB" id="9800913at2"/>
<dbReference type="GO" id="GO:0015344">
    <property type="term" value="F:siderophore uptake transmembrane transporter activity"/>
    <property type="evidence" value="ECO:0007669"/>
    <property type="project" value="TreeGrafter"/>
</dbReference>
<reference evidence="15 16" key="1">
    <citation type="journal article" date="2009" name="Appl. Environ. Microbiol.">
        <title>Three genomes from the phylum Acidobacteria provide insight into the lifestyles of these microorganisms in soils.</title>
        <authorList>
            <person name="Ward N.L."/>
            <person name="Challacombe J.F."/>
            <person name="Janssen P.H."/>
            <person name="Henrissat B."/>
            <person name="Coutinho P.M."/>
            <person name="Wu M."/>
            <person name="Xie G."/>
            <person name="Haft D.H."/>
            <person name="Sait M."/>
            <person name="Badger J."/>
            <person name="Barabote R.D."/>
            <person name="Bradley B."/>
            <person name="Brettin T.S."/>
            <person name="Brinkac L.M."/>
            <person name="Bruce D."/>
            <person name="Creasy T."/>
            <person name="Daugherty S.C."/>
            <person name="Davidsen T.M."/>
            <person name="DeBoy R.T."/>
            <person name="Detter J.C."/>
            <person name="Dodson R.J."/>
            <person name="Durkin A.S."/>
            <person name="Ganapathy A."/>
            <person name="Gwinn-Giglio M."/>
            <person name="Han C.S."/>
            <person name="Khouri H."/>
            <person name="Kiss H."/>
            <person name="Kothari S.P."/>
            <person name="Madupu R."/>
            <person name="Nelson K.E."/>
            <person name="Nelson W.C."/>
            <person name="Paulsen I."/>
            <person name="Penn K."/>
            <person name="Ren Q."/>
            <person name="Rosovitz M.J."/>
            <person name="Selengut J.D."/>
            <person name="Shrivastava S."/>
            <person name="Sullivan S.A."/>
            <person name="Tapia R."/>
            <person name="Thompson L.S."/>
            <person name="Watkins K.L."/>
            <person name="Yang Q."/>
            <person name="Yu C."/>
            <person name="Zafar N."/>
            <person name="Zhou L."/>
            <person name="Kuske C.R."/>
        </authorList>
    </citation>
    <scope>NUCLEOTIDE SEQUENCE [LARGE SCALE GENOMIC DNA]</scope>
    <source>
        <strain evidence="15 16">Ellin345</strain>
    </source>
</reference>
<keyword evidence="5 12" id="KW-0732">Signal</keyword>
<evidence type="ECO:0000256" key="4">
    <source>
        <dbReference type="ARBA" id="ARBA00022692"/>
    </source>
</evidence>